<sequence>MGFHLLTKGAFRQSVEVDSPAVQTASSPAVLFDGGGADLFGGFPVRFLENTGEWVNVPDAVGRQWESLPAEVRGRLIREPSIELSMEDFDVLTRAEVGVSAGFFALSDDELEWRIAGPFKNFVELLSDIAGEGL</sequence>
<gene>
    <name evidence="1" type="ORF">AAFP32_00800</name>
</gene>
<dbReference type="AlphaFoldDB" id="A0AAU7UM00"/>
<reference evidence="1" key="1">
    <citation type="submission" date="2024-06" db="EMBL/GenBank/DDBJ databases">
        <title>Brevibacterium koreense sp. nov., isolated from jogae-jeotgal, a Korean fermented seafood.</title>
        <authorList>
            <person name="Whon T.W."/>
            <person name="Nam S."/>
            <person name="Kim Y."/>
        </authorList>
    </citation>
    <scope>NUCLEOTIDE SEQUENCE</scope>
    <source>
        <strain evidence="1">CBA3109</strain>
    </source>
</reference>
<protein>
    <submittedName>
        <fullName evidence="1">Uncharacterized protein</fullName>
    </submittedName>
</protein>
<accession>A0AAU7UM00</accession>
<dbReference type="RefSeq" id="WP_350270210.1">
    <property type="nucleotide sequence ID" value="NZ_CP158281.1"/>
</dbReference>
<dbReference type="EMBL" id="CP158281">
    <property type="protein sequence ID" value="XBV89304.1"/>
    <property type="molecule type" value="Genomic_DNA"/>
</dbReference>
<dbReference type="KEGG" id="bkr:AAFP32_00800"/>
<evidence type="ECO:0000313" key="1">
    <source>
        <dbReference type="EMBL" id="XBV89304.1"/>
    </source>
</evidence>
<proteinExistence type="predicted"/>
<organism evidence="1">
    <name type="scientific">Brevibacterium koreense</name>
    <dbReference type="NCBI Taxonomy" id="3140787"/>
    <lineage>
        <taxon>Bacteria</taxon>
        <taxon>Bacillati</taxon>
        <taxon>Actinomycetota</taxon>
        <taxon>Actinomycetes</taxon>
        <taxon>Micrococcales</taxon>
        <taxon>Brevibacteriaceae</taxon>
        <taxon>Brevibacterium</taxon>
    </lineage>
</organism>
<name>A0AAU7UM00_9MICO</name>